<dbReference type="SUPFAM" id="SSF89550">
    <property type="entry name" value="PHP domain-like"/>
    <property type="match status" value="1"/>
</dbReference>
<keyword evidence="11" id="KW-1185">Reference proteome</keyword>
<dbReference type="EC" id="3.1.3.15" evidence="3 8"/>
<evidence type="ECO:0000256" key="8">
    <source>
        <dbReference type="RuleBase" id="RU366003"/>
    </source>
</evidence>
<keyword evidence="5 8" id="KW-0378">Hydrolase</keyword>
<dbReference type="PANTHER" id="PTHR21039:SF0">
    <property type="entry name" value="HISTIDINOL-PHOSPHATASE"/>
    <property type="match status" value="1"/>
</dbReference>
<evidence type="ECO:0000259" key="9">
    <source>
        <dbReference type="SMART" id="SM00481"/>
    </source>
</evidence>
<sequence>MQADYHVHTSFSGDCNIAPRIMIERALSLGLTHLCLTDHMDYDYTDGDLCFEFDPKVYFEQLLSLKEEFADRIDLRIGIELGLQPYLTKKHHNLIFSYPFDFVIGSVHLVNGKDPYYPVFFEGRKESTAYEEYFECCIQNLESYSNFDTFGHLDYIVRYGPNKNKYYSFERYQKYIDGILRRLIRYNIGLEVNTGGYKYGLDTTNPCREIILRYRELGGTIITFGSDAHDPKYLTYEFEKAAELVRSCGFHSYYIFKGRKPVELPL</sequence>
<dbReference type="PANTHER" id="PTHR21039">
    <property type="entry name" value="HISTIDINOL PHOSPHATASE-RELATED"/>
    <property type="match status" value="1"/>
</dbReference>
<reference evidence="10 11" key="1">
    <citation type="submission" date="2021-10" db="EMBL/GenBank/DDBJ databases">
        <title>Anaerobic single-cell dispensing facilitates the cultivation of human gut bacteria.</title>
        <authorList>
            <person name="Afrizal A."/>
        </authorList>
    </citation>
    <scope>NUCLEOTIDE SEQUENCE [LARGE SCALE GENOMIC DNA]</scope>
    <source>
        <strain evidence="10 11">CLA-AA-H276</strain>
    </source>
</reference>
<evidence type="ECO:0000256" key="6">
    <source>
        <dbReference type="ARBA" id="ARBA00023102"/>
    </source>
</evidence>
<evidence type="ECO:0000256" key="2">
    <source>
        <dbReference type="ARBA" id="ARBA00009152"/>
    </source>
</evidence>
<keyword evidence="6 8" id="KW-0368">Histidine biosynthesis</keyword>
<comment type="pathway">
    <text evidence="1 8">Amino-acid biosynthesis; L-histidine biosynthesis; L-histidine from 5-phospho-alpha-D-ribose 1-diphosphate: step 8/9.</text>
</comment>
<dbReference type="InterPro" id="IPR004013">
    <property type="entry name" value="PHP_dom"/>
</dbReference>
<dbReference type="Proteomes" id="UP001198220">
    <property type="component" value="Unassembled WGS sequence"/>
</dbReference>
<proteinExistence type="inferred from homology"/>
<evidence type="ECO:0000256" key="4">
    <source>
        <dbReference type="ARBA" id="ARBA00022605"/>
    </source>
</evidence>
<dbReference type="SMART" id="SM00481">
    <property type="entry name" value="POLIIIAc"/>
    <property type="match status" value="1"/>
</dbReference>
<accession>A0AAE3A8F3</accession>
<protein>
    <recommendedName>
        <fullName evidence="3 8">Histidinol-phosphatase</fullName>
        <shortName evidence="8">HolPase</shortName>
        <ecNumber evidence="3 8">3.1.3.15</ecNumber>
    </recommendedName>
</protein>
<gene>
    <name evidence="10" type="ORF">LKD36_04600</name>
</gene>
<comment type="caution">
    <text evidence="10">The sequence shown here is derived from an EMBL/GenBank/DDBJ whole genome shotgun (WGS) entry which is preliminary data.</text>
</comment>
<evidence type="ECO:0000313" key="10">
    <source>
        <dbReference type="EMBL" id="MCC2125456.1"/>
    </source>
</evidence>
<dbReference type="Pfam" id="PF02811">
    <property type="entry name" value="PHP"/>
    <property type="match status" value="1"/>
</dbReference>
<feature type="domain" description="Polymerase/histidinol phosphatase N-terminal" evidence="9">
    <location>
        <begin position="3"/>
        <end position="85"/>
    </location>
</feature>
<dbReference type="InterPro" id="IPR010140">
    <property type="entry name" value="Histidinol_P_phosphatase_HisJ"/>
</dbReference>
<dbReference type="AlphaFoldDB" id="A0AAE3A8F3"/>
<evidence type="ECO:0000256" key="1">
    <source>
        <dbReference type="ARBA" id="ARBA00004970"/>
    </source>
</evidence>
<organism evidence="10 11">
    <name type="scientific">Hominiventricola filiformis</name>
    <dbReference type="NCBI Taxonomy" id="2885352"/>
    <lineage>
        <taxon>Bacteria</taxon>
        <taxon>Bacillati</taxon>
        <taxon>Bacillota</taxon>
        <taxon>Clostridia</taxon>
        <taxon>Lachnospirales</taxon>
        <taxon>Lachnospiraceae</taxon>
        <taxon>Hominiventricola</taxon>
    </lineage>
</organism>
<dbReference type="Gene3D" id="3.20.20.140">
    <property type="entry name" value="Metal-dependent hydrolases"/>
    <property type="match status" value="1"/>
</dbReference>
<evidence type="ECO:0000256" key="3">
    <source>
        <dbReference type="ARBA" id="ARBA00013085"/>
    </source>
</evidence>
<dbReference type="InterPro" id="IPR016195">
    <property type="entry name" value="Pol/histidinol_Pase-like"/>
</dbReference>
<evidence type="ECO:0000313" key="11">
    <source>
        <dbReference type="Proteomes" id="UP001198220"/>
    </source>
</evidence>
<name>A0AAE3A8F3_9FIRM</name>
<dbReference type="GO" id="GO:0004401">
    <property type="term" value="F:histidinol-phosphatase activity"/>
    <property type="evidence" value="ECO:0007669"/>
    <property type="project" value="UniProtKB-UniRule"/>
</dbReference>
<dbReference type="EMBL" id="JAJEPS010000003">
    <property type="protein sequence ID" value="MCC2125456.1"/>
    <property type="molecule type" value="Genomic_DNA"/>
</dbReference>
<evidence type="ECO:0000256" key="5">
    <source>
        <dbReference type="ARBA" id="ARBA00022801"/>
    </source>
</evidence>
<comment type="similarity">
    <text evidence="2 8">Belongs to the PHP hydrolase family. HisK subfamily.</text>
</comment>
<keyword evidence="4 8" id="KW-0028">Amino-acid biosynthesis</keyword>
<comment type="catalytic activity">
    <reaction evidence="7 8">
        <text>L-histidinol phosphate + H2O = L-histidinol + phosphate</text>
        <dbReference type="Rhea" id="RHEA:14465"/>
        <dbReference type="ChEBI" id="CHEBI:15377"/>
        <dbReference type="ChEBI" id="CHEBI:43474"/>
        <dbReference type="ChEBI" id="CHEBI:57699"/>
        <dbReference type="ChEBI" id="CHEBI:57980"/>
        <dbReference type="EC" id="3.1.3.15"/>
    </reaction>
</comment>
<dbReference type="InterPro" id="IPR003141">
    <property type="entry name" value="Pol/His_phosphatase_N"/>
</dbReference>
<dbReference type="GO" id="GO:0005737">
    <property type="term" value="C:cytoplasm"/>
    <property type="evidence" value="ECO:0007669"/>
    <property type="project" value="TreeGrafter"/>
</dbReference>
<evidence type="ECO:0000256" key="7">
    <source>
        <dbReference type="ARBA" id="ARBA00049158"/>
    </source>
</evidence>
<dbReference type="NCBIfam" id="TIGR01856">
    <property type="entry name" value="hisJ_fam"/>
    <property type="match status" value="1"/>
</dbReference>
<dbReference type="GO" id="GO:0000105">
    <property type="term" value="P:L-histidine biosynthetic process"/>
    <property type="evidence" value="ECO:0007669"/>
    <property type="project" value="UniProtKB-UniRule"/>
</dbReference>